<dbReference type="PROSITE" id="PS50893">
    <property type="entry name" value="ABC_TRANSPORTER_2"/>
    <property type="match status" value="1"/>
</dbReference>
<dbReference type="EMBL" id="BMZS01000015">
    <property type="protein sequence ID" value="GHD62594.1"/>
    <property type="molecule type" value="Genomic_DNA"/>
</dbReference>
<feature type="transmembrane region" description="Helical" evidence="7">
    <location>
        <begin position="168"/>
        <end position="188"/>
    </location>
</feature>
<accession>A0A919CSH6</accession>
<feature type="domain" description="ABC transmembrane type-1" evidence="9">
    <location>
        <begin position="55"/>
        <end position="336"/>
    </location>
</feature>
<dbReference type="PANTHER" id="PTHR24221">
    <property type="entry name" value="ATP-BINDING CASSETTE SUB-FAMILY B"/>
    <property type="match status" value="1"/>
</dbReference>
<keyword evidence="4" id="KW-0067">ATP-binding</keyword>
<dbReference type="GO" id="GO:0005886">
    <property type="term" value="C:plasma membrane"/>
    <property type="evidence" value="ECO:0007669"/>
    <property type="project" value="UniProtKB-SubCell"/>
</dbReference>
<dbReference type="PANTHER" id="PTHR24221:SF590">
    <property type="entry name" value="COMPONENT LINKED WITH THE ASSEMBLY OF CYTOCHROME' TRANSPORT TRANSMEMBRANE ATP-BINDING PROTEIN ABC TRANSPORTER CYDD-RELATED"/>
    <property type="match status" value="1"/>
</dbReference>
<dbReference type="Proteomes" id="UP000630353">
    <property type="component" value="Unassembled WGS sequence"/>
</dbReference>
<dbReference type="InterPro" id="IPR027417">
    <property type="entry name" value="P-loop_NTPase"/>
</dbReference>
<dbReference type="Gene3D" id="3.40.50.300">
    <property type="entry name" value="P-loop containing nucleotide triphosphate hydrolases"/>
    <property type="match status" value="1"/>
</dbReference>
<dbReference type="SUPFAM" id="SSF52540">
    <property type="entry name" value="P-loop containing nucleoside triphosphate hydrolases"/>
    <property type="match status" value="1"/>
</dbReference>
<organism evidence="10 11">
    <name type="scientific">Thalassobaculum fulvum</name>
    <dbReference type="NCBI Taxonomy" id="1633335"/>
    <lineage>
        <taxon>Bacteria</taxon>
        <taxon>Pseudomonadati</taxon>
        <taxon>Pseudomonadota</taxon>
        <taxon>Alphaproteobacteria</taxon>
        <taxon>Rhodospirillales</taxon>
        <taxon>Thalassobaculaceae</taxon>
        <taxon>Thalassobaculum</taxon>
    </lineage>
</organism>
<comment type="subcellular location">
    <subcellularLocation>
        <location evidence="1">Cell membrane</location>
        <topology evidence="1">Multi-pass membrane protein</topology>
    </subcellularLocation>
</comment>
<reference evidence="10" key="1">
    <citation type="journal article" date="2014" name="Int. J. Syst. Evol. Microbiol.">
        <title>Complete genome sequence of Corynebacterium casei LMG S-19264T (=DSM 44701T), isolated from a smear-ripened cheese.</title>
        <authorList>
            <consortium name="US DOE Joint Genome Institute (JGI-PGF)"/>
            <person name="Walter F."/>
            <person name="Albersmeier A."/>
            <person name="Kalinowski J."/>
            <person name="Ruckert C."/>
        </authorList>
    </citation>
    <scope>NUCLEOTIDE SEQUENCE</scope>
    <source>
        <strain evidence="10">KCTC 42651</strain>
    </source>
</reference>
<dbReference type="PROSITE" id="PS00211">
    <property type="entry name" value="ABC_TRANSPORTER_1"/>
    <property type="match status" value="1"/>
</dbReference>
<dbReference type="InterPro" id="IPR011527">
    <property type="entry name" value="ABC1_TM_dom"/>
</dbReference>
<dbReference type="GO" id="GO:0140359">
    <property type="term" value="F:ABC-type transporter activity"/>
    <property type="evidence" value="ECO:0007669"/>
    <property type="project" value="InterPro"/>
</dbReference>
<name>A0A919CSH6_9PROT</name>
<evidence type="ECO:0000256" key="6">
    <source>
        <dbReference type="ARBA" id="ARBA00023136"/>
    </source>
</evidence>
<dbReference type="InterPro" id="IPR003439">
    <property type="entry name" value="ABC_transporter-like_ATP-bd"/>
</dbReference>
<dbReference type="SMART" id="SM00382">
    <property type="entry name" value="AAA"/>
    <property type="match status" value="1"/>
</dbReference>
<comment type="caution">
    <text evidence="10">The sequence shown here is derived from an EMBL/GenBank/DDBJ whole genome shotgun (WGS) entry which is preliminary data.</text>
</comment>
<keyword evidence="11" id="KW-1185">Reference proteome</keyword>
<evidence type="ECO:0000256" key="3">
    <source>
        <dbReference type="ARBA" id="ARBA00022741"/>
    </source>
</evidence>
<dbReference type="RefSeq" id="WP_189995176.1">
    <property type="nucleotide sequence ID" value="NZ_BMZS01000015.1"/>
</dbReference>
<evidence type="ECO:0000259" key="9">
    <source>
        <dbReference type="PROSITE" id="PS50929"/>
    </source>
</evidence>
<dbReference type="GO" id="GO:0016887">
    <property type="term" value="F:ATP hydrolysis activity"/>
    <property type="evidence" value="ECO:0007669"/>
    <property type="project" value="InterPro"/>
</dbReference>
<dbReference type="Gene3D" id="1.20.1560.10">
    <property type="entry name" value="ABC transporter type 1, transmembrane domain"/>
    <property type="match status" value="1"/>
</dbReference>
<keyword evidence="5 7" id="KW-1133">Transmembrane helix</keyword>
<evidence type="ECO:0000256" key="1">
    <source>
        <dbReference type="ARBA" id="ARBA00004651"/>
    </source>
</evidence>
<evidence type="ECO:0000256" key="4">
    <source>
        <dbReference type="ARBA" id="ARBA00022840"/>
    </source>
</evidence>
<dbReference type="InterPro" id="IPR003593">
    <property type="entry name" value="AAA+_ATPase"/>
</dbReference>
<evidence type="ECO:0000256" key="2">
    <source>
        <dbReference type="ARBA" id="ARBA00022692"/>
    </source>
</evidence>
<proteinExistence type="predicted"/>
<dbReference type="Pfam" id="PF00664">
    <property type="entry name" value="ABC_membrane"/>
    <property type="match status" value="1"/>
</dbReference>
<dbReference type="InterPro" id="IPR039421">
    <property type="entry name" value="Type_1_exporter"/>
</dbReference>
<feature type="transmembrane region" description="Helical" evidence="7">
    <location>
        <begin position="273"/>
        <end position="293"/>
    </location>
</feature>
<dbReference type="SUPFAM" id="SSF90123">
    <property type="entry name" value="ABC transporter transmembrane region"/>
    <property type="match status" value="1"/>
</dbReference>
<protein>
    <recommendedName>
        <fullName evidence="12">ATP-binding cassette, subfamily C, CydD</fullName>
    </recommendedName>
</protein>
<evidence type="ECO:0000256" key="5">
    <source>
        <dbReference type="ARBA" id="ARBA00022989"/>
    </source>
</evidence>
<reference evidence="10" key="2">
    <citation type="submission" date="2020-09" db="EMBL/GenBank/DDBJ databases">
        <authorList>
            <person name="Sun Q."/>
            <person name="Kim S."/>
        </authorList>
    </citation>
    <scope>NUCLEOTIDE SEQUENCE</scope>
    <source>
        <strain evidence="10">KCTC 42651</strain>
    </source>
</reference>
<dbReference type="PROSITE" id="PS50929">
    <property type="entry name" value="ABC_TM1F"/>
    <property type="match status" value="1"/>
</dbReference>
<feature type="transmembrane region" description="Helical" evidence="7">
    <location>
        <begin position="194"/>
        <end position="213"/>
    </location>
</feature>
<dbReference type="AlphaFoldDB" id="A0A919CSH6"/>
<evidence type="ECO:0000256" key="7">
    <source>
        <dbReference type="SAM" id="Phobius"/>
    </source>
</evidence>
<dbReference type="InterPro" id="IPR017871">
    <property type="entry name" value="ABC_transporter-like_CS"/>
</dbReference>
<evidence type="ECO:0000313" key="10">
    <source>
        <dbReference type="EMBL" id="GHD62594.1"/>
    </source>
</evidence>
<gene>
    <name evidence="10" type="ORF">GCM10017083_51490</name>
</gene>
<dbReference type="InterPro" id="IPR014216">
    <property type="entry name" value="ABC_transptr_CydD"/>
</dbReference>
<feature type="transmembrane region" description="Helical" evidence="7">
    <location>
        <begin position="299"/>
        <end position="317"/>
    </location>
</feature>
<keyword evidence="3" id="KW-0547">Nucleotide-binding</keyword>
<evidence type="ECO:0000313" key="11">
    <source>
        <dbReference type="Proteomes" id="UP000630353"/>
    </source>
</evidence>
<dbReference type="GO" id="GO:0005524">
    <property type="term" value="F:ATP binding"/>
    <property type="evidence" value="ECO:0007669"/>
    <property type="project" value="UniProtKB-KW"/>
</dbReference>
<evidence type="ECO:0008006" key="12">
    <source>
        <dbReference type="Google" id="ProtNLM"/>
    </source>
</evidence>
<keyword evidence="6 7" id="KW-0472">Membrane</keyword>
<dbReference type="Pfam" id="PF00005">
    <property type="entry name" value="ABC_tran"/>
    <property type="match status" value="1"/>
</dbReference>
<dbReference type="NCBIfam" id="TIGR02857">
    <property type="entry name" value="CydD"/>
    <property type="match status" value="1"/>
</dbReference>
<evidence type="ECO:0000259" key="8">
    <source>
        <dbReference type="PROSITE" id="PS50893"/>
    </source>
</evidence>
<feature type="domain" description="ABC transporter" evidence="8">
    <location>
        <begin position="369"/>
        <end position="589"/>
    </location>
</feature>
<sequence length="589" mass="61021">MAAAGYRSLAMVETVTSGVAEPDDASSLSVQRAEQRRRQRWLAGRTRSARLPLGAAVVAGFATGLLAVAQAYLLAALIAGAIGGATFAELLPTGGLAVLVFAVRAGLGAVSEMLAVSAASRVKRAVRADLVAALGRLGPSWLKARRSGAVTATVMEQVEAMDGYVARYLPVQALAGAIPVALLVPAFLVDAGAGWILLAAGALVPLAMALVGMRTAVAARRQMAVLQRMSGVFLDRLQGLTTLKLFGAADRELERIREVADGYRASTMAVLRMAFLSSTVLELLAVGSLALVAGRVASAVIGGGLSLEWALFLLVLVPEAFQPLRRLGQHYHDRSAAIAAAEGMLEILDAAARLPADGEEFRLDGAPAIEFDGVSLEYPGGRRPALDGVDLRVAPGETVALVGESGAGKSSILAVLLGSERPTAGTVRGAGRPVDGPVLRASIAWAGQAPRIVAGTLADNLRLGRPDASDDAVRAAAEACRVTDFADRLPHGLATVVGEGGRGLSGGEARRVALARALLRDAPLVLLDEPTANLDRDSEAAVLDAIDRIRPGRTVLIATHSDEVIRRADRIVRIDGGRVVEAAEDTVLA</sequence>
<dbReference type="GO" id="GO:0042883">
    <property type="term" value="P:cysteine transport"/>
    <property type="evidence" value="ECO:0007669"/>
    <property type="project" value="InterPro"/>
</dbReference>
<feature type="transmembrane region" description="Helical" evidence="7">
    <location>
        <begin position="55"/>
        <end position="82"/>
    </location>
</feature>
<keyword evidence="2 7" id="KW-0812">Transmembrane</keyword>
<feature type="transmembrane region" description="Helical" evidence="7">
    <location>
        <begin position="94"/>
        <end position="115"/>
    </location>
</feature>
<dbReference type="InterPro" id="IPR036640">
    <property type="entry name" value="ABC1_TM_sf"/>
</dbReference>
<dbReference type="CDD" id="cd18584">
    <property type="entry name" value="ABC_6TM_AarD_CydD"/>
    <property type="match status" value="1"/>
</dbReference>